<dbReference type="EMBL" id="PUIB01000004">
    <property type="protein sequence ID" value="PQO41929.1"/>
    <property type="molecule type" value="Genomic_DNA"/>
</dbReference>
<dbReference type="AlphaFoldDB" id="A0A2S8GBX9"/>
<gene>
    <name evidence="1" type="ORF">C5Y98_02510</name>
</gene>
<dbReference type="Proteomes" id="UP000239388">
    <property type="component" value="Unassembled WGS sequence"/>
</dbReference>
<evidence type="ECO:0000313" key="1">
    <source>
        <dbReference type="EMBL" id="PQO41929.1"/>
    </source>
</evidence>
<reference evidence="1 2" key="1">
    <citation type="submission" date="2018-02" db="EMBL/GenBank/DDBJ databases">
        <title>Comparative genomes isolates from brazilian mangrove.</title>
        <authorList>
            <person name="Araujo J.E."/>
            <person name="Taketani R.G."/>
            <person name="Silva M.C.P."/>
            <person name="Loureco M.V."/>
            <person name="Andreote F.D."/>
        </authorList>
    </citation>
    <scope>NUCLEOTIDE SEQUENCE [LARGE SCALE GENOMIC DNA]</scope>
    <source>
        <strain evidence="1 2">NAP PRIS-MGV</strain>
    </source>
</reference>
<accession>A0A2S8GBX9</accession>
<sequence>MDEEEEDNEVQLSMVVFRRWLDRIDRTDPAMRSFLTIGLFLADHSVMNGVVVPADRHLIDQDLLLSFLDCATPTDAQRLIGRSSCLFNYLSVDSFRHLYDWLINASDDLDYRSLVLNTSGAFLDQHPGAFQLPKDLAESLLSSSDGEFRIRGFRAYRHTSATDTEIVSAVTRLLHLGGYDDTWVALSGIIRVISVRGIDCFRNAAQEELQALLEALQMTADTNEDPHARKSAASNIIRITGVP</sequence>
<organism evidence="1 2">
    <name type="scientific">Blastopirellula marina</name>
    <dbReference type="NCBI Taxonomy" id="124"/>
    <lineage>
        <taxon>Bacteria</taxon>
        <taxon>Pseudomonadati</taxon>
        <taxon>Planctomycetota</taxon>
        <taxon>Planctomycetia</taxon>
        <taxon>Pirellulales</taxon>
        <taxon>Pirellulaceae</taxon>
        <taxon>Blastopirellula</taxon>
    </lineage>
</organism>
<name>A0A2S8GBX9_9BACT</name>
<dbReference type="RefSeq" id="WP_105351316.1">
    <property type="nucleotide sequence ID" value="NZ_PUIB01000004.1"/>
</dbReference>
<evidence type="ECO:0008006" key="3">
    <source>
        <dbReference type="Google" id="ProtNLM"/>
    </source>
</evidence>
<protein>
    <recommendedName>
        <fullName evidence="3">HEAT repeat domain-containing protein</fullName>
    </recommendedName>
</protein>
<proteinExistence type="predicted"/>
<comment type="caution">
    <text evidence="1">The sequence shown here is derived from an EMBL/GenBank/DDBJ whole genome shotgun (WGS) entry which is preliminary data.</text>
</comment>
<evidence type="ECO:0000313" key="2">
    <source>
        <dbReference type="Proteomes" id="UP000239388"/>
    </source>
</evidence>